<accession>A0A2T0U5S0</accession>
<feature type="domain" description="DUF5723" evidence="2">
    <location>
        <begin position="100"/>
        <end position="405"/>
    </location>
</feature>
<dbReference type="EMBL" id="PVTH01000004">
    <property type="protein sequence ID" value="PRY53242.1"/>
    <property type="molecule type" value="Genomic_DNA"/>
</dbReference>
<gene>
    <name evidence="3" type="ORF">B0I27_104252</name>
</gene>
<evidence type="ECO:0000313" key="3">
    <source>
        <dbReference type="EMBL" id="PRY53242.1"/>
    </source>
</evidence>
<proteinExistence type="predicted"/>
<evidence type="ECO:0000259" key="2">
    <source>
        <dbReference type="Pfam" id="PF18990"/>
    </source>
</evidence>
<dbReference type="Proteomes" id="UP000238034">
    <property type="component" value="Unassembled WGS sequence"/>
</dbReference>
<keyword evidence="1" id="KW-0732">Signal</keyword>
<feature type="chain" id="PRO_5015413048" description="DUF5723 domain-containing protein" evidence="1">
    <location>
        <begin position="26"/>
        <end position="479"/>
    </location>
</feature>
<keyword evidence="4" id="KW-1185">Reference proteome</keyword>
<evidence type="ECO:0000313" key="4">
    <source>
        <dbReference type="Proteomes" id="UP000238034"/>
    </source>
</evidence>
<feature type="signal peptide" evidence="1">
    <location>
        <begin position="1"/>
        <end position="25"/>
    </location>
</feature>
<reference evidence="3 4" key="1">
    <citation type="submission" date="2018-03" db="EMBL/GenBank/DDBJ databases">
        <title>Genomic Encyclopedia of Type Strains, Phase III (KMG-III): the genomes of soil and plant-associated and newly described type strains.</title>
        <authorList>
            <person name="Whitman W."/>
        </authorList>
    </citation>
    <scope>NUCLEOTIDE SEQUENCE [LARGE SCALE GENOMIC DNA]</scope>
    <source>
        <strain evidence="3 4">CGMCC 1.9313</strain>
    </source>
</reference>
<name>A0A2T0U5S0_9SPHI</name>
<dbReference type="InterPro" id="IPR043781">
    <property type="entry name" value="DUF5723"/>
</dbReference>
<dbReference type="Pfam" id="PF18990">
    <property type="entry name" value="DUF5723"/>
    <property type="match status" value="1"/>
</dbReference>
<dbReference type="OrthoDB" id="783295at2"/>
<protein>
    <recommendedName>
        <fullName evidence="2">DUF5723 domain-containing protein</fullName>
    </recommendedName>
</protein>
<evidence type="ECO:0000256" key="1">
    <source>
        <dbReference type="SAM" id="SignalP"/>
    </source>
</evidence>
<dbReference type="RefSeq" id="WP_146133105.1">
    <property type="nucleotide sequence ID" value="NZ_PVTH01000004.1"/>
</dbReference>
<comment type="caution">
    <text evidence="3">The sequence shown here is derived from an EMBL/GenBank/DDBJ whole genome shotgun (WGS) entry which is preliminary data.</text>
</comment>
<organism evidence="3 4">
    <name type="scientific">Arcticibacter pallidicorallinus</name>
    <dbReference type="NCBI Taxonomy" id="1259464"/>
    <lineage>
        <taxon>Bacteria</taxon>
        <taxon>Pseudomonadati</taxon>
        <taxon>Bacteroidota</taxon>
        <taxon>Sphingobacteriia</taxon>
        <taxon>Sphingobacteriales</taxon>
        <taxon>Sphingobacteriaceae</taxon>
        <taxon>Arcticibacter</taxon>
    </lineage>
</organism>
<sequence length="479" mass="53985">MRTNFKHTPVFCGILLLFLSSKVSAQQFSLYGTRTLWDSFENPAQSPFELNESRQFASNFFVPNSGVNLQFNGPAQVALKNILLYTNGLSVSNLDVDAPRFNKVNASENSYLLMLRLFKTVDYRRELGFSWQTRAESHGKLHNQALIVFKTANEQGINGIDRYLNRTGPNQLRGTDLQAQAYHQIGFTFREQYNQNFSYGIKLSYLSGIAHNSIKVRSGELDNDPASPGYRTFTVGGVLRSSYYDDIAWDDLRPNFRNPGMSLTLSSNLKLRDGWNVMTNLKDVGFIRWSADSYRNGADLNINTLDDAEDQLDKIQASLVRERYTSVINGKAEALISKEFGAFKPSALLSKSLFNNSGDIVLMNSFRYKVLQIGASGAYNLNDYFQFGGQLMLKSPNVEFFIGTDNLFQSYKTKVLLTDDPDQRLERVNEGIKGAAAYLGFSLKFGRIVSDPQNENYIPGINHRVPGTGFLNKIFGKRD</sequence>
<dbReference type="AlphaFoldDB" id="A0A2T0U5S0"/>